<evidence type="ECO:0000313" key="2">
    <source>
        <dbReference type="EMBL" id="KAK2178084.1"/>
    </source>
</evidence>
<dbReference type="Proteomes" id="UP001209878">
    <property type="component" value="Unassembled WGS sequence"/>
</dbReference>
<comment type="caution">
    <text evidence="2">The sequence shown here is derived from an EMBL/GenBank/DDBJ whole genome shotgun (WGS) entry which is preliminary data.</text>
</comment>
<sequence length="181" mass="20043">MAQEATDDDPAVAVNKGLAYKKLSQTLGALLSRLETAQKDIKDMDDALENMKVDSKQQQQQQGQQKDPTERVKDGSKERLQDAATEHRVNVMRKRKATKGMQVKFVTLGYYNDDGTIQIISGDDKSSVSKVMVAVLGIGNEAAKEAEKHERLADNYNFVGPKKTGQPDQKQEVTTSQSDQD</sequence>
<keyword evidence="3" id="KW-1185">Reference proteome</keyword>
<evidence type="ECO:0000313" key="3">
    <source>
        <dbReference type="Proteomes" id="UP001209878"/>
    </source>
</evidence>
<feature type="region of interest" description="Disordered" evidence="1">
    <location>
        <begin position="42"/>
        <end position="95"/>
    </location>
</feature>
<organism evidence="2 3">
    <name type="scientific">Ridgeia piscesae</name>
    <name type="common">Tubeworm</name>
    <dbReference type="NCBI Taxonomy" id="27915"/>
    <lineage>
        <taxon>Eukaryota</taxon>
        <taxon>Metazoa</taxon>
        <taxon>Spiralia</taxon>
        <taxon>Lophotrochozoa</taxon>
        <taxon>Annelida</taxon>
        <taxon>Polychaeta</taxon>
        <taxon>Sedentaria</taxon>
        <taxon>Canalipalpata</taxon>
        <taxon>Sabellida</taxon>
        <taxon>Siboglinidae</taxon>
        <taxon>Ridgeia</taxon>
    </lineage>
</organism>
<feature type="compositionally biased region" description="Polar residues" evidence="1">
    <location>
        <begin position="166"/>
        <end position="181"/>
    </location>
</feature>
<name>A0AAD9KUU8_RIDPI</name>
<accession>A0AAD9KUU8</accession>
<evidence type="ECO:0000256" key="1">
    <source>
        <dbReference type="SAM" id="MobiDB-lite"/>
    </source>
</evidence>
<proteinExistence type="predicted"/>
<feature type="region of interest" description="Disordered" evidence="1">
    <location>
        <begin position="152"/>
        <end position="181"/>
    </location>
</feature>
<dbReference type="AlphaFoldDB" id="A0AAD9KUU8"/>
<protein>
    <submittedName>
        <fullName evidence="2">Uncharacterized protein</fullName>
    </submittedName>
</protein>
<gene>
    <name evidence="2" type="ORF">NP493_563g02002</name>
</gene>
<feature type="compositionally biased region" description="Basic and acidic residues" evidence="1">
    <location>
        <begin position="42"/>
        <end position="55"/>
    </location>
</feature>
<reference evidence="2" key="1">
    <citation type="journal article" date="2023" name="Mol. Biol. Evol.">
        <title>Third-Generation Sequencing Reveals the Adaptive Role of the Epigenome in Three Deep-Sea Polychaetes.</title>
        <authorList>
            <person name="Perez M."/>
            <person name="Aroh O."/>
            <person name="Sun Y."/>
            <person name="Lan Y."/>
            <person name="Juniper S.K."/>
            <person name="Young C.R."/>
            <person name="Angers B."/>
            <person name="Qian P.Y."/>
        </authorList>
    </citation>
    <scope>NUCLEOTIDE SEQUENCE</scope>
    <source>
        <strain evidence="2">R07B-5</strain>
    </source>
</reference>
<dbReference type="EMBL" id="JAODUO010000563">
    <property type="protein sequence ID" value="KAK2178084.1"/>
    <property type="molecule type" value="Genomic_DNA"/>
</dbReference>
<feature type="compositionally biased region" description="Basic and acidic residues" evidence="1">
    <location>
        <begin position="67"/>
        <end position="89"/>
    </location>
</feature>